<organism evidence="1 2">
    <name type="scientific">Deinococcus hopiensis KR-140</name>
    <dbReference type="NCBI Taxonomy" id="695939"/>
    <lineage>
        <taxon>Bacteria</taxon>
        <taxon>Thermotogati</taxon>
        <taxon>Deinococcota</taxon>
        <taxon>Deinococci</taxon>
        <taxon>Deinococcales</taxon>
        <taxon>Deinococcaceae</taxon>
        <taxon>Deinococcus</taxon>
    </lineage>
</organism>
<keyword evidence="2" id="KW-1185">Reference proteome</keyword>
<sequence>MIRPVIPPTHPASVCVQVILEAGAARQQAIFQAWVQGQGIDVQTLKGEGAGSGVHTYRLTLSPGPAVKIDLLLQAAGAEVTFLPDVAGPELSFGDLLLDGTGF</sequence>
<dbReference type="STRING" id="695939.SAMN00790413_02478"/>
<gene>
    <name evidence="1" type="ORF">SAMN00790413_02478</name>
</gene>
<dbReference type="RefSeq" id="WP_084049743.1">
    <property type="nucleotide sequence ID" value="NZ_FWWU01000009.1"/>
</dbReference>
<name>A0A1W1VMW0_9DEIO</name>
<dbReference type="AlphaFoldDB" id="A0A1W1VMW0"/>
<evidence type="ECO:0000313" key="1">
    <source>
        <dbReference type="EMBL" id="SMB94668.1"/>
    </source>
</evidence>
<dbReference type="Proteomes" id="UP000192582">
    <property type="component" value="Unassembled WGS sequence"/>
</dbReference>
<proteinExistence type="predicted"/>
<protein>
    <submittedName>
        <fullName evidence="1">Uncharacterized protein</fullName>
    </submittedName>
</protein>
<dbReference type="EMBL" id="FWWU01000009">
    <property type="protein sequence ID" value="SMB94668.1"/>
    <property type="molecule type" value="Genomic_DNA"/>
</dbReference>
<reference evidence="1 2" key="1">
    <citation type="submission" date="2017-04" db="EMBL/GenBank/DDBJ databases">
        <authorList>
            <person name="Afonso C.L."/>
            <person name="Miller P.J."/>
            <person name="Scott M.A."/>
            <person name="Spackman E."/>
            <person name="Goraichik I."/>
            <person name="Dimitrov K.M."/>
            <person name="Suarez D.L."/>
            <person name="Swayne D.E."/>
        </authorList>
    </citation>
    <scope>NUCLEOTIDE SEQUENCE [LARGE SCALE GENOMIC DNA]</scope>
    <source>
        <strain evidence="1 2">KR-140</strain>
    </source>
</reference>
<evidence type="ECO:0000313" key="2">
    <source>
        <dbReference type="Proteomes" id="UP000192582"/>
    </source>
</evidence>
<accession>A0A1W1VMW0</accession>